<sequence>MSADENLAGFVSVYVDLRYGVLDSVPIGGNDIITVVLKAHLHCDGCASKFLKCIRSLTVQVGGSLAYRIERKLGKGGFGQVYVGRRINPPNPNERMGPRATEITVTERFDPTKLHEEVEEKTHKKNGTDFTKAAKKE</sequence>
<reference evidence="2" key="1">
    <citation type="submission" date="2023-05" db="EMBL/GenBank/DDBJ databases">
        <authorList>
            <person name="Huff M."/>
        </authorList>
    </citation>
    <scope>NUCLEOTIDE SEQUENCE</scope>
</reference>
<proteinExistence type="predicted"/>
<dbReference type="Gene3D" id="3.30.200.20">
    <property type="entry name" value="Phosphorylase Kinase, domain 1"/>
    <property type="match status" value="1"/>
</dbReference>
<gene>
    <name evidence="2" type="ORF">FPE_LOCUS14985</name>
</gene>
<dbReference type="AlphaFoldDB" id="A0AAD1ZDG4"/>
<evidence type="ECO:0000313" key="2">
    <source>
        <dbReference type="EMBL" id="CAI9767555.1"/>
    </source>
</evidence>
<keyword evidence="3" id="KW-1185">Reference proteome</keyword>
<organism evidence="2 3">
    <name type="scientific">Fraxinus pennsylvanica</name>
    <dbReference type="NCBI Taxonomy" id="56036"/>
    <lineage>
        <taxon>Eukaryota</taxon>
        <taxon>Viridiplantae</taxon>
        <taxon>Streptophyta</taxon>
        <taxon>Embryophyta</taxon>
        <taxon>Tracheophyta</taxon>
        <taxon>Spermatophyta</taxon>
        <taxon>Magnoliopsida</taxon>
        <taxon>eudicotyledons</taxon>
        <taxon>Gunneridae</taxon>
        <taxon>Pentapetalae</taxon>
        <taxon>asterids</taxon>
        <taxon>lamiids</taxon>
        <taxon>Lamiales</taxon>
        <taxon>Oleaceae</taxon>
        <taxon>Oleeae</taxon>
        <taxon>Fraxinus</taxon>
    </lineage>
</organism>
<protein>
    <submittedName>
        <fullName evidence="2">Uncharacterized protein</fullName>
    </submittedName>
</protein>
<accession>A0AAD1ZDG4</accession>
<evidence type="ECO:0000313" key="3">
    <source>
        <dbReference type="Proteomes" id="UP000834106"/>
    </source>
</evidence>
<name>A0AAD1ZDG4_9LAMI</name>
<dbReference type="Proteomes" id="UP000834106">
    <property type="component" value="Chromosome 9"/>
</dbReference>
<dbReference type="EMBL" id="OU503044">
    <property type="protein sequence ID" value="CAI9767555.1"/>
    <property type="molecule type" value="Genomic_DNA"/>
</dbReference>
<feature type="region of interest" description="Disordered" evidence="1">
    <location>
        <begin position="117"/>
        <end position="137"/>
    </location>
</feature>
<evidence type="ECO:0000256" key="1">
    <source>
        <dbReference type="SAM" id="MobiDB-lite"/>
    </source>
</evidence>